<dbReference type="PATRIC" id="fig|1379.3.peg.1117"/>
<dbReference type="InterPro" id="IPR033134">
    <property type="entry name" value="Asp/Glu_racemase_AS_2"/>
</dbReference>
<dbReference type="PROSITE" id="PS00924">
    <property type="entry name" value="ASP_GLU_RACEMASE_2"/>
    <property type="match status" value="1"/>
</dbReference>
<dbReference type="InterPro" id="IPR001920">
    <property type="entry name" value="Asp/Glu_race"/>
</dbReference>
<proteinExistence type="predicted"/>
<gene>
    <name evidence="1" type="ORF">HMPREF3186_01137</name>
</gene>
<sequence>MKIAVMAGTPIDSKLGAELLNSYGYDDVVLVPISNNPVEQTTFQALEDEERENIIVKIIEELKEKDCDAIFVYCNSLSSVVDFNRLAEKMNISIITPMQMYRNLGLEYKYLAVMAANSHGLTGVENNLYVSNPRLRVLGLSMLELVKAIEEGNKPEQIVEDFNFKTLFNYFELTNVEAVVLGCTHFPYIKKELEKITNLHIIDVGVFMIESLKNKDKLI</sequence>
<dbReference type="SUPFAM" id="SSF53681">
    <property type="entry name" value="Aspartate/glutamate racemase"/>
    <property type="match status" value="1"/>
</dbReference>
<evidence type="ECO:0000313" key="2">
    <source>
        <dbReference type="Proteomes" id="UP000070355"/>
    </source>
</evidence>
<organism evidence="1 2">
    <name type="scientific">Gemella haemolysans</name>
    <dbReference type="NCBI Taxonomy" id="1379"/>
    <lineage>
        <taxon>Bacteria</taxon>
        <taxon>Bacillati</taxon>
        <taxon>Bacillota</taxon>
        <taxon>Bacilli</taxon>
        <taxon>Bacillales</taxon>
        <taxon>Gemellaceae</taxon>
        <taxon>Gemella</taxon>
    </lineage>
</organism>
<evidence type="ECO:0000313" key="1">
    <source>
        <dbReference type="EMBL" id="KXB59437.1"/>
    </source>
</evidence>
<dbReference type="AlphaFoldDB" id="A0A133ZVH4"/>
<reference evidence="2" key="1">
    <citation type="submission" date="2016-01" db="EMBL/GenBank/DDBJ databases">
        <authorList>
            <person name="Mitreva M."/>
            <person name="Pepin K.H."/>
            <person name="Mihindukulasuriya K.A."/>
            <person name="Fulton R."/>
            <person name="Fronick C."/>
            <person name="O'Laughlin M."/>
            <person name="Miner T."/>
            <person name="Herter B."/>
            <person name="Rosa B.A."/>
            <person name="Cordes M."/>
            <person name="Tomlinson C."/>
            <person name="Wollam A."/>
            <person name="Palsikar V.B."/>
            <person name="Mardis E.R."/>
            <person name="Wilson R.K."/>
        </authorList>
    </citation>
    <scope>NUCLEOTIDE SEQUENCE [LARGE SCALE GENOMIC DNA]</scope>
    <source>
        <strain evidence="2">DNF01167</strain>
    </source>
</reference>
<accession>A0A133ZVH4</accession>
<dbReference type="GO" id="GO:0016855">
    <property type="term" value="F:racemase and epimerase activity, acting on amino acids and derivatives"/>
    <property type="evidence" value="ECO:0007669"/>
    <property type="project" value="InterPro"/>
</dbReference>
<dbReference type="Gene3D" id="3.40.50.1860">
    <property type="match status" value="2"/>
</dbReference>
<dbReference type="STRING" id="1379.HMPREF3186_01137"/>
<dbReference type="EMBL" id="LSDC01000075">
    <property type="protein sequence ID" value="KXB59437.1"/>
    <property type="molecule type" value="Genomic_DNA"/>
</dbReference>
<dbReference type="Proteomes" id="UP000070355">
    <property type="component" value="Unassembled WGS sequence"/>
</dbReference>
<comment type="caution">
    <text evidence="1">The sequence shown here is derived from an EMBL/GenBank/DDBJ whole genome shotgun (WGS) entry which is preliminary data.</text>
</comment>
<name>A0A133ZVH4_9BACL</name>
<dbReference type="RefSeq" id="WP_060914278.1">
    <property type="nucleotide sequence ID" value="NZ_KQ959964.1"/>
</dbReference>
<dbReference type="OrthoDB" id="9801055at2"/>
<protein>
    <submittedName>
        <fullName evidence="1">Asp/Glu/Hydantoin racemase</fullName>
    </submittedName>
</protein>